<comment type="subcellular location">
    <subcellularLocation>
        <location evidence="1">Cell membrane</location>
        <topology evidence="1">Multi-pass membrane protein</topology>
    </subcellularLocation>
</comment>
<evidence type="ECO:0000313" key="7">
    <source>
        <dbReference type="EMBL" id="QDU55347.1"/>
    </source>
</evidence>
<proteinExistence type="predicted"/>
<feature type="transmembrane region" description="Helical" evidence="6">
    <location>
        <begin position="37"/>
        <end position="58"/>
    </location>
</feature>
<evidence type="ECO:0000256" key="5">
    <source>
        <dbReference type="ARBA" id="ARBA00023136"/>
    </source>
</evidence>
<keyword evidence="3 6" id="KW-0812">Transmembrane</keyword>
<dbReference type="PANTHER" id="PTHR30250:SF11">
    <property type="entry name" value="O-ANTIGEN TRANSPORTER-RELATED"/>
    <property type="match status" value="1"/>
</dbReference>
<evidence type="ECO:0000256" key="1">
    <source>
        <dbReference type="ARBA" id="ARBA00004651"/>
    </source>
</evidence>
<dbReference type="RefSeq" id="WP_145246217.1">
    <property type="nucleotide sequence ID" value="NZ_CP036278.1"/>
</dbReference>
<dbReference type="KEGG" id="amuc:Pan181_15360"/>
<gene>
    <name evidence="7" type="ORF">Pan181_15360</name>
</gene>
<protein>
    <recommendedName>
        <fullName evidence="9">Polysaccharide biosynthesis protein</fullName>
    </recommendedName>
</protein>
<evidence type="ECO:0000256" key="3">
    <source>
        <dbReference type="ARBA" id="ARBA00022692"/>
    </source>
</evidence>
<dbReference type="PANTHER" id="PTHR30250">
    <property type="entry name" value="PST FAMILY PREDICTED COLANIC ACID TRANSPORTER"/>
    <property type="match status" value="1"/>
</dbReference>
<name>A0A518AKU6_9BACT</name>
<evidence type="ECO:0000313" key="8">
    <source>
        <dbReference type="Proteomes" id="UP000315750"/>
    </source>
</evidence>
<reference evidence="7 8" key="1">
    <citation type="submission" date="2019-02" db="EMBL/GenBank/DDBJ databases">
        <title>Deep-cultivation of Planctomycetes and their phenomic and genomic characterization uncovers novel biology.</title>
        <authorList>
            <person name="Wiegand S."/>
            <person name="Jogler M."/>
            <person name="Boedeker C."/>
            <person name="Pinto D."/>
            <person name="Vollmers J."/>
            <person name="Rivas-Marin E."/>
            <person name="Kohn T."/>
            <person name="Peeters S.H."/>
            <person name="Heuer A."/>
            <person name="Rast P."/>
            <person name="Oberbeckmann S."/>
            <person name="Bunk B."/>
            <person name="Jeske O."/>
            <person name="Meyerdierks A."/>
            <person name="Storesund J.E."/>
            <person name="Kallscheuer N."/>
            <person name="Luecker S."/>
            <person name="Lage O.M."/>
            <person name="Pohl T."/>
            <person name="Merkel B.J."/>
            <person name="Hornburger P."/>
            <person name="Mueller R.-W."/>
            <person name="Bruemmer F."/>
            <person name="Labrenz M."/>
            <person name="Spormann A.M."/>
            <person name="Op den Camp H."/>
            <person name="Overmann J."/>
            <person name="Amann R."/>
            <person name="Jetten M.S.M."/>
            <person name="Mascher T."/>
            <person name="Medema M.H."/>
            <person name="Devos D.P."/>
            <person name="Kaster A.-K."/>
            <person name="Ovreas L."/>
            <person name="Rohde M."/>
            <person name="Galperin M.Y."/>
            <person name="Jogler C."/>
        </authorList>
    </citation>
    <scope>NUCLEOTIDE SEQUENCE [LARGE SCALE GENOMIC DNA]</scope>
    <source>
        <strain evidence="7 8">Pan181</strain>
    </source>
</reference>
<keyword evidence="8" id="KW-1185">Reference proteome</keyword>
<accession>A0A518AKU6</accession>
<dbReference type="GO" id="GO:0005886">
    <property type="term" value="C:plasma membrane"/>
    <property type="evidence" value="ECO:0007669"/>
    <property type="project" value="UniProtKB-SubCell"/>
</dbReference>
<evidence type="ECO:0008006" key="9">
    <source>
        <dbReference type="Google" id="ProtNLM"/>
    </source>
</evidence>
<organism evidence="7 8">
    <name type="scientific">Aeoliella mucimassa</name>
    <dbReference type="NCBI Taxonomy" id="2527972"/>
    <lineage>
        <taxon>Bacteria</taxon>
        <taxon>Pseudomonadati</taxon>
        <taxon>Planctomycetota</taxon>
        <taxon>Planctomycetia</taxon>
        <taxon>Pirellulales</taxon>
        <taxon>Lacipirellulaceae</taxon>
        <taxon>Aeoliella</taxon>
    </lineage>
</organism>
<feature type="transmembrane region" description="Helical" evidence="6">
    <location>
        <begin position="359"/>
        <end position="377"/>
    </location>
</feature>
<dbReference type="InterPro" id="IPR050833">
    <property type="entry name" value="Poly_Biosynth_Transport"/>
</dbReference>
<dbReference type="Proteomes" id="UP000315750">
    <property type="component" value="Chromosome"/>
</dbReference>
<feature type="transmembrane region" description="Helical" evidence="6">
    <location>
        <begin position="181"/>
        <end position="198"/>
    </location>
</feature>
<evidence type="ECO:0000256" key="4">
    <source>
        <dbReference type="ARBA" id="ARBA00022989"/>
    </source>
</evidence>
<dbReference type="AlphaFoldDB" id="A0A518AKU6"/>
<feature type="transmembrane region" description="Helical" evidence="6">
    <location>
        <begin position="420"/>
        <end position="442"/>
    </location>
</feature>
<sequence>MDTQHHNTDEKRTLVAETASVPGAANQRRLAAVREYAFSYFCSGLIILGSFLILRLALQEFGEQGFQQFLIVRRFTSALLPVVSLGLGVNLAKLVPRSTKGDSSLDADRFLAASLQLGALAIGIYSLVVLLAGEAASQWLIGGPGLTYVLLCLSAWLLALVWTTCNAGFSRGLLWNNRANWVQVVCLVVAPISVLPFVSTLENFLLFGGLMQIALNVVVACLAMQGSWRTLVTPQVTEGRRLLRAGLPRLPGEASYYGLLALPAMLTAQRYGLEKGAEVAYGLVMLTLLMQLVAPANQFVLAETAYLTQSGNLRRLVSRLTKMLGFAGAVTIAGVVFLWCLAPYLIWFHLGKSSPELVAAVRMIVPIALPLNVFIALKGVADAVYRRAIVPHLSAASLVVFFATYYTLVSAGWSEIAIITAFYAAIWMLAVTTTFAAGTWLYKELQGLQLSSAPDSVRRAA</sequence>
<keyword evidence="2" id="KW-1003">Cell membrane</keyword>
<dbReference type="OrthoDB" id="281155at2"/>
<feature type="transmembrane region" description="Helical" evidence="6">
    <location>
        <begin position="145"/>
        <end position="169"/>
    </location>
</feature>
<feature type="transmembrane region" description="Helical" evidence="6">
    <location>
        <begin position="389"/>
        <end position="408"/>
    </location>
</feature>
<evidence type="ECO:0000256" key="6">
    <source>
        <dbReference type="SAM" id="Phobius"/>
    </source>
</evidence>
<feature type="transmembrane region" description="Helical" evidence="6">
    <location>
        <begin position="323"/>
        <end position="347"/>
    </location>
</feature>
<keyword evidence="4 6" id="KW-1133">Transmembrane helix</keyword>
<dbReference type="EMBL" id="CP036278">
    <property type="protein sequence ID" value="QDU55347.1"/>
    <property type="molecule type" value="Genomic_DNA"/>
</dbReference>
<feature type="transmembrane region" description="Helical" evidence="6">
    <location>
        <begin position="204"/>
        <end position="224"/>
    </location>
</feature>
<feature type="transmembrane region" description="Helical" evidence="6">
    <location>
        <begin position="279"/>
        <end position="302"/>
    </location>
</feature>
<keyword evidence="5 6" id="KW-0472">Membrane</keyword>
<feature type="transmembrane region" description="Helical" evidence="6">
    <location>
        <begin position="110"/>
        <end position="133"/>
    </location>
</feature>
<evidence type="ECO:0000256" key="2">
    <source>
        <dbReference type="ARBA" id="ARBA00022475"/>
    </source>
</evidence>